<dbReference type="Proteomes" id="UP001567538">
    <property type="component" value="Unassembled WGS sequence"/>
</dbReference>
<dbReference type="AlphaFoldDB" id="A0ABD1I4U0"/>
<keyword evidence="2" id="KW-1185">Reference proteome</keyword>
<sequence length="83" mass="9447">MRLQHFDAAFSLNQLFFFPHICVHIYRSACLSLSWVAALPRRTRSPPSQYKKQVSNSTAFLINIEALQWISIKVDVGPSLNLG</sequence>
<organism evidence="1 2">
    <name type="scientific">Salvia divinorum</name>
    <name type="common">Maria pastora</name>
    <name type="synonym">Diviner's sage</name>
    <dbReference type="NCBI Taxonomy" id="28513"/>
    <lineage>
        <taxon>Eukaryota</taxon>
        <taxon>Viridiplantae</taxon>
        <taxon>Streptophyta</taxon>
        <taxon>Embryophyta</taxon>
        <taxon>Tracheophyta</taxon>
        <taxon>Spermatophyta</taxon>
        <taxon>Magnoliopsida</taxon>
        <taxon>eudicotyledons</taxon>
        <taxon>Gunneridae</taxon>
        <taxon>Pentapetalae</taxon>
        <taxon>asterids</taxon>
        <taxon>lamiids</taxon>
        <taxon>Lamiales</taxon>
        <taxon>Lamiaceae</taxon>
        <taxon>Nepetoideae</taxon>
        <taxon>Mentheae</taxon>
        <taxon>Salviinae</taxon>
        <taxon>Salvia</taxon>
        <taxon>Salvia subgen. Calosphace</taxon>
    </lineage>
</organism>
<name>A0ABD1I4U0_SALDI</name>
<dbReference type="EMBL" id="JBEAFC010000003">
    <property type="protein sequence ID" value="KAL1563721.1"/>
    <property type="molecule type" value="Genomic_DNA"/>
</dbReference>
<comment type="caution">
    <text evidence="1">The sequence shown here is derived from an EMBL/GenBank/DDBJ whole genome shotgun (WGS) entry which is preliminary data.</text>
</comment>
<gene>
    <name evidence="1" type="ORF">AAHA92_06151</name>
</gene>
<reference evidence="1 2" key="1">
    <citation type="submission" date="2024-06" db="EMBL/GenBank/DDBJ databases">
        <title>A chromosome level genome sequence of Diviner's sage (Salvia divinorum).</title>
        <authorList>
            <person name="Ford S.A."/>
            <person name="Ro D.-K."/>
            <person name="Ness R.W."/>
            <person name="Phillips M.A."/>
        </authorList>
    </citation>
    <scope>NUCLEOTIDE SEQUENCE [LARGE SCALE GENOMIC DNA]</scope>
    <source>
        <strain evidence="1">SAF-2024a</strain>
        <tissue evidence="1">Leaf</tissue>
    </source>
</reference>
<evidence type="ECO:0000313" key="2">
    <source>
        <dbReference type="Proteomes" id="UP001567538"/>
    </source>
</evidence>
<accession>A0ABD1I4U0</accession>
<proteinExistence type="predicted"/>
<protein>
    <submittedName>
        <fullName evidence="1">Uncharacterized protein</fullName>
    </submittedName>
</protein>
<evidence type="ECO:0000313" key="1">
    <source>
        <dbReference type="EMBL" id="KAL1563721.1"/>
    </source>
</evidence>